<evidence type="ECO:0000313" key="12">
    <source>
        <dbReference type="EMBL" id="QWU88126.1"/>
    </source>
</evidence>
<keyword evidence="6" id="KW-0326">Glycosidase</keyword>
<dbReference type="Pfam" id="PF17652">
    <property type="entry name" value="Glyco_hydro81C"/>
    <property type="match status" value="1"/>
</dbReference>
<dbReference type="PANTHER" id="PTHR31983:SF0">
    <property type="entry name" value="GLUCAN ENDO-1,3-BETA-D-GLUCOSIDASE 2"/>
    <property type="match status" value="1"/>
</dbReference>
<evidence type="ECO:0000259" key="10">
    <source>
        <dbReference type="Pfam" id="PF03639"/>
    </source>
</evidence>
<dbReference type="Pfam" id="PF03639">
    <property type="entry name" value="Glyco_hydro_81"/>
    <property type="match status" value="1"/>
</dbReference>
<protein>
    <recommendedName>
        <fullName evidence="3">glucan endo-1,3-beta-D-glucosidase</fullName>
        <ecNumber evidence="3">3.2.1.39</ecNumber>
    </recommendedName>
</protein>
<evidence type="ECO:0000256" key="4">
    <source>
        <dbReference type="ARBA" id="ARBA00022801"/>
    </source>
</evidence>
<evidence type="ECO:0000256" key="9">
    <source>
        <dbReference type="SAM" id="MobiDB-lite"/>
    </source>
</evidence>
<evidence type="ECO:0000256" key="3">
    <source>
        <dbReference type="ARBA" id="ARBA00012780"/>
    </source>
</evidence>
<dbReference type="EMBL" id="CP076662">
    <property type="protein sequence ID" value="QWU88126.1"/>
    <property type="molecule type" value="Genomic_DNA"/>
</dbReference>
<dbReference type="Gene3D" id="1.10.287.1170">
    <property type="entry name" value="glycoside hydrolase family 81 endo-[beta] glucanase"/>
    <property type="match status" value="1"/>
</dbReference>
<evidence type="ECO:0000313" key="13">
    <source>
        <dbReference type="Proteomes" id="UP000825434"/>
    </source>
</evidence>
<accession>A0ABX8I4B2</accession>
<evidence type="ECO:0000256" key="5">
    <source>
        <dbReference type="ARBA" id="ARBA00023277"/>
    </source>
</evidence>
<evidence type="ECO:0000256" key="6">
    <source>
        <dbReference type="ARBA" id="ARBA00023295"/>
    </source>
</evidence>
<evidence type="ECO:0000256" key="7">
    <source>
        <dbReference type="ARBA" id="ARBA00023316"/>
    </source>
</evidence>
<comment type="similarity">
    <text evidence="2">Belongs to the glycosyl hydrolase 81 family.</text>
</comment>
<dbReference type="PANTHER" id="PTHR31983">
    <property type="entry name" value="ENDO-1,3(4)-BETA-GLUCANASE 1"/>
    <property type="match status" value="1"/>
</dbReference>
<keyword evidence="4" id="KW-0378">Hydrolase</keyword>
<feature type="domain" description="Glycosyl hydrolase family 81 C-terminal" evidence="11">
    <location>
        <begin position="345"/>
        <end position="692"/>
    </location>
</feature>
<dbReference type="InterPro" id="IPR040720">
    <property type="entry name" value="GH81_C"/>
</dbReference>
<evidence type="ECO:0000256" key="8">
    <source>
        <dbReference type="ARBA" id="ARBA00023326"/>
    </source>
</evidence>
<dbReference type="InterPro" id="IPR040451">
    <property type="entry name" value="GH81_N"/>
</dbReference>
<evidence type="ECO:0000256" key="1">
    <source>
        <dbReference type="ARBA" id="ARBA00000382"/>
    </source>
</evidence>
<dbReference type="EC" id="3.2.1.39" evidence="3"/>
<reference evidence="12 13" key="1">
    <citation type="submission" date="2021-06" db="EMBL/GenBank/DDBJ databases">
        <title>Candida outbreak in Lebanon.</title>
        <authorList>
            <person name="Finianos M."/>
        </authorList>
    </citation>
    <scope>NUCLEOTIDE SEQUENCE [LARGE SCALE GENOMIC DNA]</scope>
    <source>
        <strain evidence="12">CA3LBN</strain>
    </source>
</reference>
<name>A0ABX8I4B2_9ASCO</name>
<dbReference type="Gene3D" id="1.20.5.420">
    <property type="entry name" value="Immunoglobulin FC, subunit C"/>
    <property type="match status" value="1"/>
</dbReference>
<feature type="compositionally biased region" description="Basic and acidic residues" evidence="9">
    <location>
        <begin position="719"/>
        <end position="754"/>
    </location>
</feature>
<keyword evidence="7" id="KW-0961">Cell wall biogenesis/degradation</keyword>
<comment type="catalytic activity">
    <reaction evidence="1">
        <text>Hydrolysis of (1-&gt;3)-beta-D-glucosidic linkages in (1-&gt;3)-beta-D-glucans.</text>
        <dbReference type="EC" id="3.2.1.39"/>
    </reaction>
</comment>
<feature type="domain" description="Glycosyl hydrolase family 81 N-terminal" evidence="10">
    <location>
        <begin position="29"/>
        <end position="336"/>
    </location>
</feature>
<evidence type="ECO:0000259" key="11">
    <source>
        <dbReference type="Pfam" id="PF17652"/>
    </source>
</evidence>
<keyword evidence="5" id="KW-0119">Carbohydrate metabolism</keyword>
<dbReference type="Gene3D" id="2.70.98.30">
    <property type="entry name" value="Golgi alpha-mannosidase II, domain 4"/>
    <property type="match status" value="1"/>
</dbReference>
<gene>
    <name evidence="12" type="ORF">CA3LBN_002391</name>
</gene>
<keyword evidence="8" id="KW-0624">Polysaccharide degradation</keyword>
<evidence type="ECO:0000256" key="2">
    <source>
        <dbReference type="ARBA" id="ARBA00010730"/>
    </source>
</evidence>
<dbReference type="Proteomes" id="UP000825434">
    <property type="component" value="Chromosome 2"/>
</dbReference>
<dbReference type="PROSITE" id="PS52008">
    <property type="entry name" value="GH81"/>
    <property type="match status" value="1"/>
</dbReference>
<sequence>MSNIFASAIATDEPIDLFERKDGETGVPNGVSKDSPLQTNSFYSNLLVENQDCAVWTHPYSVWNNKKDKRFGLGLYLARTSDRVFGEGDPAEYFTHPVGEQKLVLSSSDFKEEPEFSLRDLSKFAATARFSSKSEKDCHLDCPLVQGMGFVTGVYSNCIPKISSSVGFKSIDGDKSPRSGTQKYKIELEDGTQWFLYVTLSNEDSVKLALKGKNDIIAEKSVDGVFQLCFASDVDSKHYDSAAGCYAKNASIEASADGYKCSYSLKLDTEGKSNSNSALFFALPHHVAAFDSDTKNKATSLKLPTTTKGEAVGVLSNKITMEEKLTMKDVAWDPATTIEGKKANFSDNALKAIKAAAQEEADKDVSTESDGDSMYFSGKILAKYAIVLSVCHNVLKDDGLTDKLLQKMKDALDRFKSNKQKYPLFYDTAFKGIVSSATENEDFGNGHYNDHHFHWGYHIQAAAITAFVDQERGGRWIDEVKPWVTSLVRDIANPSSDDKHFPVFRAFDFYNGHSWAKGLYASADGKDEESSSEDYNHAYALKLWGKVVKDENIERRADLMLAIMSRSMNSYFLMADDNKVQPSKFIGNKVTGILFENKAHHTTYFGTNEEYIQGIHMIPISPVSSFIRKPGFVKQEWEQKLKNLVGNLDDGWKGILMLNAALFDPDTAWKFFSSSDFNKKHLDDGQSKTWSLAYCAGDDADIYDRLVIRQKQKTKRPKKQEDPYDDTERVQLHERLERVQNKGREKKERKKVEPIDDAEDRPALVESAELANERSVYSIPNVKSRCREMLDKYEDLELHLLFADKSVNDEFRRYLGLVASDSHEDPGLSKIREALFVKVLKDSIAKQDAKKSMKERFVERYSSREEAIEEKRDPRSIRRTAKKFKVPPSLKQLLEGKPG</sequence>
<proteinExistence type="inferred from homology"/>
<keyword evidence="13" id="KW-1185">Reference proteome</keyword>
<feature type="region of interest" description="Disordered" evidence="9">
    <location>
        <begin position="712"/>
        <end position="758"/>
    </location>
</feature>
<organism evidence="12 13">
    <name type="scientific">Candidozyma haemuli</name>
    <dbReference type="NCBI Taxonomy" id="45357"/>
    <lineage>
        <taxon>Eukaryota</taxon>
        <taxon>Fungi</taxon>
        <taxon>Dikarya</taxon>
        <taxon>Ascomycota</taxon>
        <taxon>Saccharomycotina</taxon>
        <taxon>Pichiomycetes</taxon>
        <taxon>Metschnikowiaceae</taxon>
        <taxon>Candidozyma</taxon>
    </lineage>
</organism>
<dbReference type="InterPro" id="IPR005200">
    <property type="entry name" value="Endo-beta-glucanase"/>
</dbReference>